<evidence type="ECO:0000256" key="6">
    <source>
        <dbReference type="ARBA" id="ARBA00023288"/>
    </source>
</evidence>
<protein>
    <submittedName>
        <fullName evidence="8">Entericidin B</fullName>
    </submittedName>
</protein>
<comment type="similarity">
    <text evidence="1">Belongs to the EcnA/EcnB lipoprotein family.</text>
</comment>
<evidence type="ECO:0000313" key="9">
    <source>
        <dbReference type="Proteomes" id="UP001560019"/>
    </source>
</evidence>
<sequence length="46" mass="4921">MTRFAAAALALFSFMALTACETVEGAGRDLETAGKTISREAREAKR</sequence>
<evidence type="ECO:0000256" key="5">
    <source>
        <dbReference type="ARBA" id="ARBA00023139"/>
    </source>
</evidence>
<name>A0ABV3XSC7_9RHOB</name>
<evidence type="ECO:0000256" key="1">
    <source>
        <dbReference type="ARBA" id="ARBA00010296"/>
    </source>
</evidence>
<evidence type="ECO:0000256" key="4">
    <source>
        <dbReference type="ARBA" id="ARBA00023136"/>
    </source>
</evidence>
<keyword evidence="2" id="KW-1003">Cell membrane</keyword>
<dbReference type="Pfam" id="PF08085">
    <property type="entry name" value="Entericidin"/>
    <property type="match status" value="1"/>
</dbReference>
<keyword evidence="3 7" id="KW-0732">Signal</keyword>
<accession>A0ABV3XSC7</accession>
<evidence type="ECO:0000256" key="7">
    <source>
        <dbReference type="SAM" id="SignalP"/>
    </source>
</evidence>
<feature type="signal peptide" evidence="7">
    <location>
        <begin position="1"/>
        <end position="19"/>
    </location>
</feature>
<keyword evidence="6" id="KW-0449">Lipoprotein</keyword>
<dbReference type="PROSITE" id="PS51257">
    <property type="entry name" value="PROKAR_LIPOPROTEIN"/>
    <property type="match status" value="1"/>
</dbReference>
<evidence type="ECO:0000256" key="3">
    <source>
        <dbReference type="ARBA" id="ARBA00022729"/>
    </source>
</evidence>
<keyword evidence="5" id="KW-0564">Palmitate</keyword>
<dbReference type="RefSeq" id="WP_125408566.1">
    <property type="nucleotide sequence ID" value="NZ_JBEHHI010000001.1"/>
</dbReference>
<evidence type="ECO:0000313" key="8">
    <source>
        <dbReference type="EMBL" id="MEX5728223.1"/>
    </source>
</evidence>
<keyword evidence="9" id="KW-1185">Reference proteome</keyword>
<organism evidence="8 9">
    <name type="scientific">Rhodovulum iodosum</name>
    <dbReference type="NCBI Taxonomy" id="68291"/>
    <lineage>
        <taxon>Bacteria</taxon>
        <taxon>Pseudomonadati</taxon>
        <taxon>Pseudomonadota</taxon>
        <taxon>Alphaproteobacteria</taxon>
        <taxon>Rhodobacterales</taxon>
        <taxon>Paracoccaceae</taxon>
        <taxon>Rhodovulum</taxon>
    </lineage>
</organism>
<dbReference type="InterPro" id="IPR012556">
    <property type="entry name" value="Entericidin"/>
</dbReference>
<feature type="chain" id="PRO_5046554568" evidence="7">
    <location>
        <begin position="20"/>
        <end position="46"/>
    </location>
</feature>
<dbReference type="Proteomes" id="UP001560019">
    <property type="component" value="Unassembled WGS sequence"/>
</dbReference>
<evidence type="ECO:0000256" key="2">
    <source>
        <dbReference type="ARBA" id="ARBA00022475"/>
    </source>
</evidence>
<proteinExistence type="inferred from homology"/>
<comment type="caution">
    <text evidence="8">The sequence shown here is derived from an EMBL/GenBank/DDBJ whole genome shotgun (WGS) entry which is preliminary data.</text>
</comment>
<dbReference type="EMBL" id="JBEHHI010000001">
    <property type="protein sequence ID" value="MEX5728223.1"/>
    <property type="molecule type" value="Genomic_DNA"/>
</dbReference>
<keyword evidence="4" id="KW-0472">Membrane</keyword>
<gene>
    <name evidence="8" type="ORF">Ga0609869_001576</name>
</gene>
<reference evidence="8 9" key="1">
    <citation type="submission" date="2024-06" db="EMBL/GenBank/DDBJ databases">
        <title>Genome of Rhodovulum iodosum, a marine photoferrotroph.</title>
        <authorList>
            <person name="Bianchini G."/>
            <person name="Nikeleit V."/>
            <person name="Kappler A."/>
            <person name="Bryce C."/>
            <person name="Sanchez-Baracaldo P."/>
        </authorList>
    </citation>
    <scope>NUCLEOTIDE SEQUENCE [LARGE SCALE GENOMIC DNA]</scope>
    <source>
        <strain evidence="8 9">UT/N1</strain>
    </source>
</reference>